<evidence type="ECO:0000313" key="4">
    <source>
        <dbReference type="Proteomes" id="UP000054516"/>
    </source>
</evidence>
<evidence type="ECO:0000256" key="1">
    <source>
        <dbReference type="RuleBase" id="RU364140"/>
    </source>
</evidence>
<dbReference type="AlphaFoldDB" id="A0A1S7UMB3"/>
<keyword evidence="1" id="KW-0010">Activator</keyword>
<dbReference type="GO" id="GO:0006357">
    <property type="term" value="P:regulation of transcription by RNA polymerase II"/>
    <property type="evidence" value="ECO:0007669"/>
    <property type="project" value="InterPro"/>
</dbReference>
<dbReference type="GO" id="GO:0016592">
    <property type="term" value="C:mediator complex"/>
    <property type="evidence" value="ECO:0007669"/>
    <property type="project" value="InterPro"/>
</dbReference>
<dbReference type="EMBL" id="DF977551">
    <property type="protein sequence ID" value="GAP84482.2"/>
    <property type="molecule type" value="Genomic_DNA"/>
</dbReference>
<dbReference type="GO" id="GO:0003712">
    <property type="term" value="F:transcription coregulator activity"/>
    <property type="evidence" value="ECO:0007669"/>
    <property type="project" value="InterPro"/>
</dbReference>
<feature type="region of interest" description="Disordered" evidence="2">
    <location>
        <begin position="57"/>
        <end position="83"/>
    </location>
</feature>
<dbReference type="Proteomes" id="UP000054516">
    <property type="component" value="Unassembled WGS sequence"/>
</dbReference>
<comment type="subunit">
    <text evidence="1">Component of the Mediator complex.</text>
</comment>
<keyword evidence="1" id="KW-0805">Transcription regulation</keyword>
<protein>
    <recommendedName>
        <fullName evidence="1">Mediator of RNA polymerase II transcription subunit 17</fullName>
    </recommendedName>
    <alternativeName>
        <fullName evidence="1">Mediator complex subunit 17</fullName>
    </alternativeName>
</protein>
<dbReference type="Pfam" id="PF10156">
    <property type="entry name" value="Med17"/>
    <property type="match status" value="1"/>
</dbReference>
<comment type="function">
    <text evidence="1">Component of the Mediator complex, a coactivator involved in the regulated transcription of nearly all RNA polymerase II-dependent genes. Mediator functions as a bridge to convey information from gene-specific regulatory proteins to the basal RNA polymerase II transcription machinery. Mediator is recruited to promoters by direct interactions with regulatory proteins and serves as a scaffold for the assembly of a functional preinitiation complex with RNA polymerase II and the general transcription factors.</text>
</comment>
<dbReference type="OrthoDB" id="5319830at2759"/>
<feature type="compositionally biased region" description="Acidic residues" evidence="2">
    <location>
        <begin position="58"/>
        <end position="78"/>
    </location>
</feature>
<sequence length="175" mass="19446">MANNSQMPFSLRPWPIGDKKPQNLVDFISRVNSQPGGFRELDEAQLRRDILGKQQGALEDDAFNSSEDEDDEDEEESEDAKGKTAIVAREEFMRNIDFAHQSAMLALDSISLLLSKENPVQAGTTLSVALRDLVGIGTLGASKLKEPNVTETQLQPSAWRKRSSLRPNTGQMCWL</sequence>
<keyword evidence="1" id="KW-0539">Nucleus</keyword>
<keyword evidence="1" id="KW-0804">Transcription</keyword>
<comment type="subcellular location">
    <subcellularLocation>
        <location evidence="1">Nucleus</location>
    </subcellularLocation>
</comment>
<proteinExistence type="inferred from homology"/>
<accession>A0A1S7UMB3</accession>
<comment type="similarity">
    <text evidence="1">Belongs to the Mediator complex subunit 17 family.</text>
</comment>
<evidence type="ECO:0000313" key="3">
    <source>
        <dbReference type="EMBL" id="GAP84482.2"/>
    </source>
</evidence>
<dbReference type="STRING" id="77044.A0A1S7UMB3"/>
<organism evidence="3">
    <name type="scientific">Rosellinia necatrix</name>
    <name type="common">White root-rot fungus</name>
    <dbReference type="NCBI Taxonomy" id="77044"/>
    <lineage>
        <taxon>Eukaryota</taxon>
        <taxon>Fungi</taxon>
        <taxon>Dikarya</taxon>
        <taxon>Ascomycota</taxon>
        <taxon>Pezizomycotina</taxon>
        <taxon>Sordariomycetes</taxon>
        <taxon>Xylariomycetidae</taxon>
        <taxon>Xylariales</taxon>
        <taxon>Xylariaceae</taxon>
        <taxon>Rosellinia</taxon>
    </lineage>
</organism>
<name>A0A1S7UMB3_ROSNE</name>
<dbReference type="InterPro" id="IPR019313">
    <property type="entry name" value="Mediator_Med17"/>
</dbReference>
<dbReference type="Gene3D" id="6.10.250.2620">
    <property type="match status" value="1"/>
</dbReference>
<evidence type="ECO:0000256" key="2">
    <source>
        <dbReference type="SAM" id="MobiDB-lite"/>
    </source>
</evidence>
<gene>
    <name evidence="1" type="primary">MED17</name>
    <name evidence="3" type="ORF">SAMD00023353_10600220</name>
</gene>
<keyword evidence="4" id="KW-1185">Reference proteome</keyword>
<reference evidence="3" key="1">
    <citation type="submission" date="2016-03" db="EMBL/GenBank/DDBJ databases">
        <title>Draft genome sequence of Rosellinia necatrix.</title>
        <authorList>
            <person name="Kanematsu S."/>
        </authorList>
    </citation>
    <scope>NUCLEOTIDE SEQUENCE [LARGE SCALE GENOMIC DNA]</scope>
    <source>
        <strain evidence="3">W97</strain>
    </source>
</reference>